<organism evidence="1 2">
    <name type="scientific">Histidinibacterium aquaticum</name>
    <dbReference type="NCBI Taxonomy" id="2613962"/>
    <lineage>
        <taxon>Bacteria</taxon>
        <taxon>Pseudomonadati</taxon>
        <taxon>Pseudomonadota</taxon>
        <taxon>Alphaproteobacteria</taxon>
        <taxon>Rhodobacterales</taxon>
        <taxon>Paracoccaceae</taxon>
        <taxon>Histidinibacterium</taxon>
    </lineage>
</organism>
<comment type="caution">
    <text evidence="1">The sequence shown here is derived from an EMBL/GenBank/DDBJ whole genome shotgun (WGS) entry which is preliminary data.</text>
</comment>
<sequence length="82" mass="8858">MSAPLFLVWHGAPGAEVEVAEPNHPLAEGMFLVRSERTLSKLYHAIKHQLPEDTALCVAPLADAPKFKGLAEGALKWLRSGA</sequence>
<dbReference type="AlphaFoldDB" id="A0A5J5GNT5"/>
<proteinExistence type="predicted"/>
<dbReference type="EMBL" id="VYQE01000002">
    <property type="protein sequence ID" value="KAA9009194.1"/>
    <property type="molecule type" value="Genomic_DNA"/>
</dbReference>
<protein>
    <submittedName>
        <fullName evidence="1">Uncharacterized protein</fullName>
    </submittedName>
</protein>
<evidence type="ECO:0000313" key="1">
    <source>
        <dbReference type="EMBL" id="KAA9009194.1"/>
    </source>
</evidence>
<dbReference type="RefSeq" id="WP_150444727.1">
    <property type="nucleotide sequence ID" value="NZ_VYQE01000002.1"/>
</dbReference>
<accession>A0A5J5GNT5</accession>
<gene>
    <name evidence="1" type="ORF">F3S47_08040</name>
</gene>
<keyword evidence="2" id="KW-1185">Reference proteome</keyword>
<reference evidence="1 2" key="1">
    <citation type="submission" date="2019-09" db="EMBL/GenBank/DDBJ databases">
        <authorList>
            <person name="Park J.-S."/>
            <person name="Choi H.-J."/>
        </authorList>
    </citation>
    <scope>NUCLEOTIDE SEQUENCE [LARGE SCALE GENOMIC DNA]</scope>
    <source>
        <strain evidence="1 2">176SS1-4</strain>
    </source>
</reference>
<dbReference type="Proteomes" id="UP000326554">
    <property type="component" value="Unassembled WGS sequence"/>
</dbReference>
<evidence type="ECO:0000313" key="2">
    <source>
        <dbReference type="Proteomes" id="UP000326554"/>
    </source>
</evidence>
<name>A0A5J5GNT5_9RHOB</name>